<dbReference type="Gene3D" id="3.30.750.24">
    <property type="entry name" value="STAS domain"/>
    <property type="match status" value="1"/>
</dbReference>
<dbReference type="PANTHER" id="PTHR33495:SF2">
    <property type="entry name" value="ANTI-SIGMA FACTOR ANTAGONIST TM_1081-RELATED"/>
    <property type="match status" value="1"/>
</dbReference>
<dbReference type="PANTHER" id="PTHR33495">
    <property type="entry name" value="ANTI-SIGMA FACTOR ANTAGONIST TM_1081-RELATED-RELATED"/>
    <property type="match status" value="1"/>
</dbReference>
<organism evidence="2 3">
    <name type="scientific">Lentzea pudingi</name>
    <dbReference type="NCBI Taxonomy" id="1789439"/>
    <lineage>
        <taxon>Bacteria</taxon>
        <taxon>Bacillati</taxon>
        <taxon>Actinomycetota</taxon>
        <taxon>Actinomycetes</taxon>
        <taxon>Pseudonocardiales</taxon>
        <taxon>Pseudonocardiaceae</taxon>
        <taxon>Lentzea</taxon>
    </lineage>
</organism>
<dbReference type="SUPFAM" id="SSF52091">
    <property type="entry name" value="SpoIIaa-like"/>
    <property type="match status" value="1"/>
</dbReference>
<dbReference type="Pfam" id="PF13466">
    <property type="entry name" value="STAS_2"/>
    <property type="match status" value="1"/>
</dbReference>
<feature type="domain" description="STAS" evidence="1">
    <location>
        <begin position="25"/>
        <end position="106"/>
    </location>
</feature>
<dbReference type="InterPro" id="IPR036513">
    <property type="entry name" value="STAS_dom_sf"/>
</dbReference>
<evidence type="ECO:0000313" key="2">
    <source>
        <dbReference type="EMBL" id="GGN09255.1"/>
    </source>
</evidence>
<keyword evidence="3" id="KW-1185">Reference proteome</keyword>
<dbReference type="InterPro" id="IPR058548">
    <property type="entry name" value="MlaB-like_STAS"/>
</dbReference>
<proteinExistence type="predicted"/>
<accession>A0ABQ2IID3</accession>
<dbReference type="EMBL" id="BMNC01000009">
    <property type="protein sequence ID" value="GGN09255.1"/>
    <property type="molecule type" value="Genomic_DNA"/>
</dbReference>
<evidence type="ECO:0000259" key="1">
    <source>
        <dbReference type="PROSITE" id="PS50801"/>
    </source>
</evidence>
<dbReference type="InterPro" id="IPR002645">
    <property type="entry name" value="STAS_dom"/>
</dbReference>
<comment type="caution">
    <text evidence="2">The sequence shown here is derived from an EMBL/GenBank/DDBJ whole genome shotgun (WGS) entry which is preliminary data.</text>
</comment>
<evidence type="ECO:0000313" key="3">
    <source>
        <dbReference type="Proteomes" id="UP000597656"/>
    </source>
</evidence>
<dbReference type="CDD" id="cd07043">
    <property type="entry name" value="STAS_anti-anti-sigma_factors"/>
    <property type="match status" value="1"/>
</dbReference>
<protein>
    <recommendedName>
        <fullName evidence="1">STAS domain-containing protein</fullName>
    </recommendedName>
</protein>
<dbReference type="PROSITE" id="PS50801">
    <property type="entry name" value="STAS"/>
    <property type="match status" value="1"/>
</dbReference>
<gene>
    <name evidence="2" type="ORF">GCM10011609_56240</name>
</gene>
<reference evidence="3" key="1">
    <citation type="journal article" date="2019" name="Int. J. Syst. Evol. Microbiol.">
        <title>The Global Catalogue of Microorganisms (GCM) 10K type strain sequencing project: providing services to taxonomists for standard genome sequencing and annotation.</title>
        <authorList>
            <consortium name="The Broad Institute Genomics Platform"/>
            <consortium name="The Broad Institute Genome Sequencing Center for Infectious Disease"/>
            <person name="Wu L."/>
            <person name="Ma J."/>
        </authorList>
    </citation>
    <scope>NUCLEOTIDE SEQUENCE [LARGE SCALE GENOMIC DNA]</scope>
    <source>
        <strain evidence="3">CGMCC 4.7319</strain>
    </source>
</reference>
<dbReference type="Proteomes" id="UP000597656">
    <property type="component" value="Unassembled WGS sequence"/>
</dbReference>
<name>A0ABQ2IID3_9PSEU</name>
<sequence>MKWFMTTCESSPFAVRTQRSGARFVVTCQGEMDMTTCEAFFAAVLPGITDTTTDRVSIDLAEVTFLSAGGLRTLLLLLCAAHHNGKSFSVHDTQPQVRRVLDLFGFATFKAGLVWEAAMSPRSRHN</sequence>